<dbReference type="STRING" id="1754191.A0A1Y1VLZ7"/>
<dbReference type="InterPro" id="IPR042522">
    <property type="entry name" value="Atg7_N_1"/>
</dbReference>
<dbReference type="InterPro" id="IPR032197">
    <property type="entry name" value="Atg7_N"/>
</dbReference>
<comment type="function">
    <text evidence="7">E1-like activating enzyme involved in the 2 ubiquitin-like systems required for cytoplasm to vacuole transport (Cvt) and autophagy. Activates ATG12 for its conjugation with ATG5 and ATG8 for its conjugation with phosphatidylethanolamine. Both systems are needed for the ATG8 association to Cvt vesicles and autophagosomes membranes. Autophagy is essential for maintenance of amino acid levels and protein synthesis under nitrogen starvation. Required for selective autophagic degradation of the nucleus (nucleophagy) as well as for mitophagy which contributes to regulate mitochondrial quantity and quality by eliminating the mitochondria to a basal level to fulfill cellular energy requirements and preventing excess ROS production.</text>
</comment>
<evidence type="ECO:0000256" key="3">
    <source>
        <dbReference type="ARBA" id="ARBA00022448"/>
    </source>
</evidence>
<reference evidence="10 11" key="1">
    <citation type="submission" date="2016-08" db="EMBL/GenBank/DDBJ databases">
        <title>Genomes of anaerobic fungi encode conserved fungal cellulosomes for biomass hydrolysis.</title>
        <authorList>
            <consortium name="DOE Joint Genome Institute"/>
            <person name="Haitjema C.H."/>
            <person name="Gilmore S.P."/>
            <person name="Henske J.K."/>
            <person name="Solomon K.V."/>
            <person name="De Groot R."/>
            <person name="Kuo A."/>
            <person name="Mondo S.J."/>
            <person name="Salamov A.A."/>
            <person name="Labutti K."/>
            <person name="Zhao Z."/>
            <person name="Chiniquy J."/>
            <person name="Barry K."/>
            <person name="Brewer H.M."/>
            <person name="Purvine S.O."/>
            <person name="Wright A.T."/>
            <person name="Boxma B."/>
            <person name="Van Alen T."/>
            <person name="Hackstein J.H."/>
            <person name="Baker S.E."/>
            <person name="Grigoriev I.V."/>
            <person name="O'Malley M.A."/>
        </authorList>
    </citation>
    <scope>NUCLEOTIDE SEQUENCE [LARGE SCALE GENOMIC DNA]</scope>
    <source>
        <strain evidence="11">finn</strain>
    </source>
</reference>
<keyword evidence="11" id="KW-1185">Reference proteome</keyword>
<evidence type="ECO:0000256" key="6">
    <source>
        <dbReference type="PIRSR" id="PIRSR606285-1"/>
    </source>
</evidence>
<feature type="domain" description="Ubiquitin-like modifier-activating enzyme Atg7 N-terminal" evidence="9">
    <location>
        <begin position="7"/>
        <end position="324"/>
    </location>
</feature>
<comment type="subcellular location">
    <subcellularLocation>
        <location evidence="7">Cytoplasm</location>
    </subcellularLocation>
    <subcellularLocation>
        <location evidence="7">Preautophagosomal structure</location>
    </subcellularLocation>
</comment>
<keyword evidence="5 7" id="KW-0072">Autophagy</keyword>
<dbReference type="FunFam" id="3.40.140.70:FF:000001">
    <property type="entry name" value="Ubiquitin-like modifier-activating enzyme atg7"/>
    <property type="match status" value="1"/>
</dbReference>
<evidence type="ECO:0000256" key="2">
    <source>
        <dbReference type="ARBA" id="ARBA00017647"/>
    </source>
</evidence>
<keyword evidence="7" id="KW-0963">Cytoplasm</keyword>
<organism evidence="10 11">
    <name type="scientific">Piromyces finnis</name>
    <dbReference type="NCBI Taxonomy" id="1754191"/>
    <lineage>
        <taxon>Eukaryota</taxon>
        <taxon>Fungi</taxon>
        <taxon>Fungi incertae sedis</taxon>
        <taxon>Chytridiomycota</taxon>
        <taxon>Chytridiomycota incertae sedis</taxon>
        <taxon>Neocallimastigomycetes</taxon>
        <taxon>Neocallimastigales</taxon>
        <taxon>Neocallimastigaceae</taxon>
        <taxon>Piromyces</taxon>
    </lineage>
</organism>
<comment type="similarity">
    <text evidence="1 7">Belongs to the ATG7 family.</text>
</comment>
<evidence type="ECO:0000259" key="8">
    <source>
        <dbReference type="Pfam" id="PF00899"/>
    </source>
</evidence>
<evidence type="ECO:0000256" key="4">
    <source>
        <dbReference type="ARBA" id="ARBA00022927"/>
    </source>
</evidence>
<comment type="caution">
    <text evidence="10">The sequence shown here is derived from an EMBL/GenBank/DDBJ whole genome shotgun (WGS) entry which is preliminary data.</text>
</comment>
<dbReference type="Proteomes" id="UP000193719">
    <property type="component" value="Unassembled WGS sequence"/>
</dbReference>
<dbReference type="InterPro" id="IPR035985">
    <property type="entry name" value="Ubiquitin-activating_enz"/>
</dbReference>
<dbReference type="Pfam" id="PF00899">
    <property type="entry name" value="ThiF"/>
    <property type="match status" value="1"/>
</dbReference>
<keyword evidence="7" id="KW-0833">Ubl conjugation pathway</keyword>
<dbReference type="AlphaFoldDB" id="A0A1Y1VLZ7"/>
<dbReference type="FunFam" id="3.40.50.720:FF:000243">
    <property type="entry name" value="Ubiquitin-like modifier-activating enzyme ATG7"/>
    <property type="match status" value="1"/>
</dbReference>
<dbReference type="GO" id="GO:0019779">
    <property type="term" value="F:Atg8 activating enzyme activity"/>
    <property type="evidence" value="ECO:0007669"/>
    <property type="project" value="EnsemblFungi"/>
</dbReference>
<feature type="domain" description="THIF-type NAD/FAD binding fold" evidence="8">
    <location>
        <begin position="341"/>
        <end position="573"/>
    </location>
</feature>
<dbReference type="InterPro" id="IPR006285">
    <property type="entry name" value="Atg7"/>
</dbReference>
<feature type="active site" description="Glycyl thioester intermediate" evidence="6">
    <location>
        <position position="548"/>
    </location>
</feature>
<dbReference type="Gene3D" id="3.40.50.720">
    <property type="entry name" value="NAD(P)-binding Rossmann-like Domain"/>
    <property type="match status" value="1"/>
</dbReference>
<evidence type="ECO:0000256" key="5">
    <source>
        <dbReference type="ARBA" id="ARBA00023006"/>
    </source>
</evidence>
<dbReference type="GO" id="GO:0015031">
    <property type="term" value="P:protein transport"/>
    <property type="evidence" value="ECO:0007669"/>
    <property type="project" value="UniProtKB-UniRule"/>
</dbReference>
<dbReference type="CDD" id="cd01486">
    <property type="entry name" value="Apg7"/>
    <property type="match status" value="1"/>
</dbReference>
<dbReference type="PANTHER" id="PTHR10953:SF3">
    <property type="entry name" value="UBIQUITIN-LIKE MODIFIER-ACTIVATING ENZYME ATG7"/>
    <property type="match status" value="1"/>
</dbReference>
<dbReference type="InterPro" id="IPR042523">
    <property type="entry name" value="Atg7_N_2"/>
</dbReference>
<evidence type="ECO:0000256" key="1">
    <source>
        <dbReference type="ARBA" id="ARBA00010931"/>
    </source>
</evidence>
<sequence length="682" mass="76744">MDNKTVLQFQSLSSLVDPTFWYSLTKEKIDNIKLSDVPLDIYGYYSYNSLQSSKSNDNIKVPSFLQLNSNSLTNEIIPSFSFPMKGLLKNTNTIEDFQKLDKKGLFEKVSKKIWDSILNGEAIKCPSLLNQFLLISFSDLKKYKYYYWFAFPALLLENPIYLTNTQLLSDYLNKNELQSLHENYQKLLEIPDNIKKGIPGYFLLKKDDNNHVKVGTLSEWEMFKSDDKNKTIVGFADPCVLPNNPGWLIRNLIVLLKKKWNVSKVTILCYREIAGEYADLSQCKLMDIEISGEELSDNLPKSVGWEKNIKGQFGPRLANLGPTMDPNKLIESAVDLNLKLMRWRIMPSLDLEKISSTKCLLLGAGTLGSYVARSLMAWGIRHITFVDNGTISYSNPVRQPLYEFQDCLNGGKPKAETAAESLKRIFPGIHSKGYKFTIPMPGHSEDKNVIKTNVELLEKLIEEHDAIFLLMDSRESRWLPTVIGASKGKIVINAALGFDSYLVMRHGAKDIDDNSLPTNHGSKLGCYFCNDIVAPVDSLKDRTLDQQCTVTRPGLSAIASANAVELLISIINSPDGINSKADASSSPFEKTPTPLGLIPHQIRGFLTHFNNLLVVGQKFAQCTACSKIILEEYQKNGVEFVQKIVSTPDYLEQLTGLDNLHKEGELLNCDWVDDDDDDIDSI</sequence>
<dbReference type="PANTHER" id="PTHR10953">
    <property type="entry name" value="UBIQUITIN-ACTIVATING ENZYME E1"/>
    <property type="match status" value="1"/>
</dbReference>
<dbReference type="InterPro" id="IPR000594">
    <property type="entry name" value="ThiF_NAD_FAD-bd"/>
</dbReference>
<keyword evidence="4 7" id="KW-0653">Protein transport</keyword>
<keyword evidence="3 7" id="KW-0813">Transport</keyword>
<evidence type="ECO:0000313" key="10">
    <source>
        <dbReference type="EMBL" id="ORX59323.1"/>
    </source>
</evidence>
<dbReference type="InterPro" id="IPR045886">
    <property type="entry name" value="ThiF/MoeB/HesA"/>
</dbReference>
<dbReference type="NCBIfam" id="TIGR01381">
    <property type="entry name" value="E1_like_apg7"/>
    <property type="match status" value="1"/>
</dbReference>
<proteinExistence type="inferred from homology"/>
<dbReference type="GO" id="GO:0097632">
    <property type="term" value="C:extrinsic component of phagophore assembly site membrane"/>
    <property type="evidence" value="ECO:0007669"/>
    <property type="project" value="EnsemblFungi"/>
</dbReference>
<name>A0A1Y1VLZ7_9FUNG</name>
<dbReference type="GO" id="GO:0019778">
    <property type="term" value="F:Atg12 activating enzyme activity"/>
    <property type="evidence" value="ECO:0007669"/>
    <property type="project" value="EnsemblFungi"/>
</dbReference>
<dbReference type="GO" id="GO:0005829">
    <property type="term" value="C:cytosol"/>
    <property type="evidence" value="ECO:0007669"/>
    <property type="project" value="EnsemblFungi"/>
</dbReference>
<dbReference type="GO" id="GO:0000422">
    <property type="term" value="P:autophagy of mitochondrion"/>
    <property type="evidence" value="ECO:0007669"/>
    <property type="project" value="EnsemblFungi"/>
</dbReference>
<dbReference type="GO" id="GO:0032446">
    <property type="term" value="P:protein modification by small protein conjugation"/>
    <property type="evidence" value="ECO:0007669"/>
    <property type="project" value="EnsemblFungi"/>
</dbReference>
<dbReference type="GO" id="GO:0000045">
    <property type="term" value="P:autophagosome assembly"/>
    <property type="evidence" value="ECO:0007669"/>
    <property type="project" value="TreeGrafter"/>
</dbReference>
<dbReference type="GO" id="GO:0006995">
    <property type="term" value="P:cellular response to nitrogen starvation"/>
    <property type="evidence" value="ECO:0007669"/>
    <property type="project" value="TreeGrafter"/>
</dbReference>
<dbReference type="SUPFAM" id="SSF69572">
    <property type="entry name" value="Activating enzymes of the ubiquitin-like proteins"/>
    <property type="match status" value="1"/>
</dbReference>
<dbReference type="OrthoDB" id="338614at2759"/>
<dbReference type="Pfam" id="PF16420">
    <property type="entry name" value="ATG7_N"/>
    <property type="match status" value="1"/>
</dbReference>
<reference evidence="10 11" key="2">
    <citation type="submission" date="2016-08" db="EMBL/GenBank/DDBJ databases">
        <title>Pervasive Adenine N6-methylation of Active Genes in Fungi.</title>
        <authorList>
            <consortium name="DOE Joint Genome Institute"/>
            <person name="Mondo S.J."/>
            <person name="Dannebaum R.O."/>
            <person name="Kuo R.C."/>
            <person name="Labutti K."/>
            <person name="Haridas S."/>
            <person name="Kuo A."/>
            <person name="Salamov A."/>
            <person name="Ahrendt S.R."/>
            <person name="Lipzen A."/>
            <person name="Sullivan W."/>
            <person name="Andreopoulos W.B."/>
            <person name="Clum A."/>
            <person name="Lindquist E."/>
            <person name="Daum C."/>
            <person name="Ramamoorthy G.K."/>
            <person name="Gryganskyi A."/>
            <person name="Culley D."/>
            <person name="Magnuson J.K."/>
            <person name="James T.Y."/>
            <person name="O'Malley M.A."/>
            <person name="Stajich J.E."/>
            <person name="Spatafora J.W."/>
            <person name="Visel A."/>
            <person name="Grigoriev I.V."/>
        </authorList>
    </citation>
    <scope>NUCLEOTIDE SEQUENCE [LARGE SCALE GENOMIC DNA]</scope>
    <source>
        <strain evidence="11">finn</strain>
    </source>
</reference>
<gene>
    <name evidence="10" type="ORF">BCR36DRAFT_317440</name>
</gene>
<evidence type="ECO:0000259" key="9">
    <source>
        <dbReference type="Pfam" id="PF16420"/>
    </source>
</evidence>
<dbReference type="Gene3D" id="3.40.140.70">
    <property type="entry name" value="Ubiquitin-like modifier-activating enzyme ATG7 N-terminal domain"/>
    <property type="match status" value="1"/>
</dbReference>
<dbReference type="GO" id="GO:0034727">
    <property type="term" value="P:piecemeal microautophagy of the nucleus"/>
    <property type="evidence" value="ECO:0007669"/>
    <property type="project" value="EnsemblFungi"/>
</dbReference>
<dbReference type="GO" id="GO:0042802">
    <property type="term" value="F:identical protein binding"/>
    <property type="evidence" value="ECO:0007669"/>
    <property type="project" value="EnsemblFungi"/>
</dbReference>
<evidence type="ECO:0000256" key="7">
    <source>
        <dbReference type="RuleBase" id="RU366022"/>
    </source>
</evidence>
<evidence type="ECO:0000313" key="11">
    <source>
        <dbReference type="Proteomes" id="UP000193719"/>
    </source>
</evidence>
<protein>
    <recommendedName>
        <fullName evidence="2 7">Ubiquitin-like modifier-activating enzyme ATG7</fullName>
    </recommendedName>
    <alternativeName>
        <fullName evidence="7">Autophagy-related protein 7</fullName>
    </alternativeName>
</protein>
<accession>A0A1Y1VLZ7</accession>
<dbReference type="EMBL" id="MCFH01000003">
    <property type="protein sequence ID" value="ORX59323.1"/>
    <property type="molecule type" value="Genomic_DNA"/>
</dbReference>
<comment type="subunit">
    <text evidence="7">Homodimer.</text>
</comment>
<dbReference type="Gene3D" id="3.40.140.100">
    <property type="entry name" value="Ubiquitin-like modifier-activating enzyme ATG7 C-terminal domain"/>
    <property type="match status" value="1"/>
</dbReference>